<dbReference type="InterPro" id="IPR013094">
    <property type="entry name" value="AB_hydrolase_3"/>
</dbReference>
<comment type="caution">
    <text evidence="4">The sequence shown here is derived from an EMBL/GenBank/DDBJ whole genome shotgun (WGS) entry which is preliminary data.</text>
</comment>
<dbReference type="Gene3D" id="3.40.50.1820">
    <property type="entry name" value="alpha/beta hydrolase"/>
    <property type="match status" value="1"/>
</dbReference>
<reference evidence="4 5" key="1">
    <citation type="submission" date="2018-04" db="EMBL/GenBank/DDBJ databases">
        <title>Genomic Encyclopedia of Archaeal and Bacterial Type Strains, Phase II (KMG-II): from individual species to whole genera.</title>
        <authorList>
            <person name="Goeker M."/>
        </authorList>
    </citation>
    <scope>NUCLEOTIDE SEQUENCE [LARGE SCALE GENOMIC DNA]</scope>
    <source>
        <strain evidence="4 5">DSM 26809</strain>
    </source>
</reference>
<dbReference type="InterPro" id="IPR029058">
    <property type="entry name" value="AB_hydrolase_fold"/>
</dbReference>
<organism evidence="4 5">
    <name type="scientific">Mucilaginibacter yixingensis</name>
    <dbReference type="NCBI Taxonomy" id="1295612"/>
    <lineage>
        <taxon>Bacteria</taxon>
        <taxon>Pseudomonadati</taxon>
        <taxon>Bacteroidota</taxon>
        <taxon>Sphingobacteriia</taxon>
        <taxon>Sphingobacteriales</taxon>
        <taxon>Sphingobacteriaceae</taxon>
        <taxon>Mucilaginibacter</taxon>
    </lineage>
</organism>
<keyword evidence="1" id="KW-0378">Hydrolase</keyword>
<dbReference type="RefSeq" id="WP_107827609.1">
    <property type="nucleotide sequence ID" value="NZ_CP160205.1"/>
</dbReference>
<dbReference type="PANTHER" id="PTHR48081">
    <property type="entry name" value="AB HYDROLASE SUPERFAMILY PROTEIN C4A8.06C"/>
    <property type="match status" value="1"/>
</dbReference>
<evidence type="ECO:0000256" key="1">
    <source>
        <dbReference type="ARBA" id="ARBA00022801"/>
    </source>
</evidence>
<feature type="domain" description="Alpha/beta hydrolase fold-3" evidence="3">
    <location>
        <begin position="102"/>
        <end position="259"/>
    </location>
</feature>
<dbReference type="InterPro" id="IPR050300">
    <property type="entry name" value="GDXG_lipolytic_enzyme"/>
</dbReference>
<dbReference type="OrthoDB" id="9794725at2"/>
<dbReference type="EMBL" id="QAOQ01000002">
    <property type="protein sequence ID" value="PTQ99691.1"/>
    <property type="molecule type" value="Genomic_DNA"/>
</dbReference>
<keyword evidence="2" id="KW-0732">Signal</keyword>
<protein>
    <submittedName>
        <fullName evidence="4">Acetyl esterase/lipase</fullName>
    </submittedName>
</protein>
<dbReference type="GO" id="GO:0016787">
    <property type="term" value="F:hydrolase activity"/>
    <property type="evidence" value="ECO:0007669"/>
    <property type="project" value="UniProtKB-KW"/>
</dbReference>
<feature type="chain" id="PRO_5015512759" evidence="2">
    <location>
        <begin position="20"/>
        <end position="284"/>
    </location>
</feature>
<name>A0A2T5JD48_9SPHI</name>
<evidence type="ECO:0000313" key="4">
    <source>
        <dbReference type="EMBL" id="PTQ99691.1"/>
    </source>
</evidence>
<accession>A0A2T5JD48</accession>
<feature type="signal peptide" evidence="2">
    <location>
        <begin position="1"/>
        <end position="19"/>
    </location>
</feature>
<gene>
    <name evidence="4" type="ORF">C8P68_102519</name>
</gene>
<evidence type="ECO:0000259" key="3">
    <source>
        <dbReference type="Pfam" id="PF07859"/>
    </source>
</evidence>
<dbReference type="Proteomes" id="UP000244168">
    <property type="component" value="Unassembled WGS sequence"/>
</dbReference>
<keyword evidence="5" id="KW-1185">Reference proteome</keyword>
<evidence type="ECO:0000313" key="5">
    <source>
        <dbReference type="Proteomes" id="UP000244168"/>
    </source>
</evidence>
<dbReference type="Pfam" id="PF07859">
    <property type="entry name" value="Abhydrolase_3"/>
    <property type="match status" value="1"/>
</dbReference>
<sequence>MKKILTTITLAMLAMSVFAQQQQKIIIKLWPNGAPTNSGLTGPEQQLENGRVGNITDPTLTVYPAKKGNGMAIITCPGGAYIRLAMNHEGYDMADWFNAQGITYAVLKYRMPNGHPEVPLDDAQQAIKLMRQHAAEWGVDPNKVGIMGNSAGGHLASSAATHFTSDKDRPNFQILFYPVIEMKSGSGQMLLGKQPSAELMKKFSNDQQVTAQTPPAFIACSADDHSVPPVDNAIKYFSALTANKVPAALHVYPVGGHGWGYNDSFIYKREWTEELEKWLRELYK</sequence>
<dbReference type="SUPFAM" id="SSF53474">
    <property type="entry name" value="alpha/beta-Hydrolases"/>
    <property type="match status" value="1"/>
</dbReference>
<dbReference type="AlphaFoldDB" id="A0A2T5JD48"/>
<proteinExistence type="predicted"/>
<dbReference type="PANTHER" id="PTHR48081:SF6">
    <property type="entry name" value="PEPTIDASE S9 PROLYL OLIGOPEPTIDASE CATALYTIC DOMAIN-CONTAINING PROTEIN"/>
    <property type="match status" value="1"/>
</dbReference>
<evidence type="ECO:0000256" key="2">
    <source>
        <dbReference type="SAM" id="SignalP"/>
    </source>
</evidence>